<protein>
    <recommendedName>
        <fullName evidence="1">NACHT domain-containing protein</fullName>
    </recommendedName>
</protein>
<reference evidence="2" key="2">
    <citation type="submission" date="2022-10" db="EMBL/GenBank/DDBJ databases">
        <authorList>
            <consortium name="ENA_rothamsted_submissions"/>
            <consortium name="culmorum"/>
            <person name="King R."/>
        </authorList>
    </citation>
    <scope>NUCLEOTIDE SEQUENCE</scope>
</reference>
<dbReference type="EMBL" id="OU895880">
    <property type="protein sequence ID" value="CAG9811889.1"/>
    <property type="molecule type" value="Genomic_DNA"/>
</dbReference>
<dbReference type="Gene3D" id="3.40.50.300">
    <property type="entry name" value="P-loop containing nucleotide triphosphate hydrolases"/>
    <property type="match status" value="1"/>
</dbReference>
<proteinExistence type="predicted"/>
<dbReference type="Proteomes" id="UP001153620">
    <property type="component" value="Chromosome 4"/>
</dbReference>
<evidence type="ECO:0000259" key="1">
    <source>
        <dbReference type="PROSITE" id="PS50837"/>
    </source>
</evidence>
<dbReference type="InterPro" id="IPR027417">
    <property type="entry name" value="P-loop_NTPase"/>
</dbReference>
<accession>A0A9N9WZ82</accession>
<keyword evidence="3" id="KW-1185">Reference proteome</keyword>
<dbReference type="Pfam" id="PF05729">
    <property type="entry name" value="NACHT"/>
    <property type="match status" value="1"/>
</dbReference>
<evidence type="ECO:0000313" key="3">
    <source>
        <dbReference type="Proteomes" id="UP001153620"/>
    </source>
</evidence>
<gene>
    <name evidence="2" type="ORF">CHIRRI_LOCUS14696</name>
</gene>
<sequence length="1414" mass="167547">MLKSISVNYTSEISNFIEKFKLQAASKKDYEVLIIKDIPKIANAFKLLSELNFKQQVVYKQILFSIIFKINERVNENQEEQPQIYDFKFKDKLLISFQSTIVKDGSKTFWKVPRIEKFKSIYIDDDEAQVIVHEFLVGEIKAGRTGVIEKFQLKSNVQLQEIGDSEGRNLLVLATNRIETSAVKILLKHEFDADEAINLAWSLIEQNNNNNEKKGDIDEIILSLLKANSRFPEEFEYEKASEDVKKFVDKCESLHVDADEDDFDSLKVKLDSEPNLIHFYDRYNESLLAYSLKMQKFKIMEFLNRPITNGPHEDLNEIYENMNKSDKRKLREVHKSNAYSFPEIHVLILRTRSKIGNNDRFSNKKWKFVDEAYETLNKNDYCRKIMKLAAKFKKLRIYFDFKHDSTYYMDPATSYYSKGIIYEGGSIFIGALELADDDNKFKVFGVLAHELCHLAVYTGFMNRNFDPFPTGESDLKTRFVNRVMTQCREHKEFEKTIANVFTSYSESIQDSEMIVTVPQMMMQYLNDKAKLEEIERIFEELFRYSSEVVEPELDRALIMIEIIENEKKSVKFETLTEPMKARILHSAIEFQGVETSLFELIGDNIDILNLLEPIDITNILLNDKTIQISKKLTDPKSPIIERFFLDSEYYKYLMYPHVMTSSQSKQDAYESLKSQVEKYKFNFQTIHQGYMSPVVMIENHAGIGKTTYMKNLVDKFKQVNKTSWVSFIALKNCLDVLQNIDRKIETFDEAANFILKLIKTDSKIESSILNKLFSEGKTIFLLDGVDEISHKAAEHLSQILELFVRNENKNRFWVSTRPNCSSVFSKKCYWRSVCSLVPLNDDEKKCYIKDILRNNNIIEESSQNKIIYEITNHLEDLKEKSNAIEEVHNLLMIQMVTELYIYKKVIFEPEKRYEMYLEMINMQKNKLGDKVPTLERDRDVKFTVWDVHRVLALKLILNYNLQNLRIMKKWEKFKHYWTSEMIQRYGFVTVDLENEEGSINFIHRTYAEFFVAQFFVEMIFFDGIDECVDQDELNEVASLFIVLIDEIKDDFRFNEFRTDKYKVIKDFMYSFIENNKSIAINSIKNFLKIVEQKVPKHYLGSRLNWIVKFAKLTKNDPEIAQKLWKEDKSNFFDQVLLNDEQNQLTEGLNALEKYFGSSWNEIFNKKNIKLLSDDELDAYKCIKLNNKQMRADRNLLKLCDLINKNFDTLELKKVYENFHFIGFGEKVQIEIITKIHSFKPDKKVFFDKFMLNYNYCDIKIGTQKLIYRLIEEDFNYDREIIRQLLFDQNRSHLNEIAWHFSLEVEIFIQAKDFYIKYKKNNEDLQDFLLKDSTHYSIFFPFYSRFYDESKSFIVEVFNTNKVKLQEKVKKCIEDKPNNFKFVEKYYENFIDFLDFVYSNDKTKILEILKSASLL</sequence>
<name>A0A9N9WZ82_9DIPT</name>
<dbReference type="PROSITE" id="PS50837">
    <property type="entry name" value="NACHT"/>
    <property type="match status" value="1"/>
</dbReference>
<dbReference type="InterPro" id="IPR007111">
    <property type="entry name" value="NACHT_NTPase"/>
</dbReference>
<dbReference type="SUPFAM" id="SSF52540">
    <property type="entry name" value="P-loop containing nucleoside triphosphate hydrolases"/>
    <property type="match status" value="1"/>
</dbReference>
<evidence type="ECO:0000313" key="2">
    <source>
        <dbReference type="EMBL" id="CAG9811889.1"/>
    </source>
</evidence>
<feature type="domain" description="NACHT" evidence="1">
    <location>
        <begin position="693"/>
        <end position="819"/>
    </location>
</feature>
<reference evidence="2" key="1">
    <citation type="submission" date="2022-01" db="EMBL/GenBank/DDBJ databases">
        <authorList>
            <person name="King R."/>
        </authorList>
    </citation>
    <scope>NUCLEOTIDE SEQUENCE</scope>
</reference>
<organism evidence="2 3">
    <name type="scientific">Chironomus riparius</name>
    <dbReference type="NCBI Taxonomy" id="315576"/>
    <lineage>
        <taxon>Eukaryota</taxon>
        <taxon>Metazoa</taxon>
        <taxon>Ecdysozoa</taxon>
        <taxon>Arthropoda</taxon>
        <taxon>Hexapoda</taxon>
        <taxon>Insecta</taxon>
        <taxon>Pterygota</taxon>
        <taxon>Neoptera</taxon>
        <taxon>Endopterygota</taxon>
        <taxon>Diptera</taxon>
        <taxon>Nematocera</taxon>
        <taxon>Chironomoidea</taxon>
        <taxon>Chironomidae</taxon>
        <taxon>Chironominae</taxon>
        <taxon>Chironomus</taxon>
    </lineage>
</organism>
<dbReference type="OrthoDB" id="7739966at2759"/>